<feature type="transmembrane region" description="Helical" evidence="1">
    <location>
        <begin position="332"/>
        <end position="355"/>
    </location>
</feature>
<feature type="transmembrane region" description="Helical" evidence="1">
    <location>
        <begin position="165"/>
        <end position="192"/>
    </location>
</feature>
<comment type="caution">
    <text evidence="2">The sequence shown here is derived from an EMBL/GenBank/DDBJ whole genome shotgun (WGS) entry which is preliminary data.</text>
</comment>
<feature type="transmembrane region" description="Helical" evidence="1">
    <location>
        <begin position="21"/>
        <end position="40"/>
    </location>
</feature>
<evidence type="ECO:0000313" key="3">
    <source>
        <dbReference type="Proteomes" id="UP001257739"/>
    </source>
</evidence>
<keyword evidence="3" id="KW-1185">Reference proteome</keyword>
<feature type="transmembrane region" description="Helical" evidence="1">
    <location>
        <begin position="139"/>
        <end position="158"/>
    </location>
</feature>
<feature type="transmembrane region" description="Helical" evidence="1">
    <location>
        <begin position="263"/>
        <end position="284"/>
    </location>
</feature>
<organism evidence="2 3">
    <name type="scientific">Aeromicrobium panaciterrae</name>
    <dbReference type="NCBI Taxonomy" id="363861"/>
    <lineage>
        <taxon>Bacteria</taxon>
        <taxon>Bacillati</taxon>
        <taxon>Actinomycetota</taxon>
        <taxon>Actinomycetes</taxon>
        <taxon>Propionibacteriales</taxon>
        <taxon>Nocardioidaceae</taxon>
        <taxon>Aeromicrobium</taxon>
    </lineage>
</organism>
<accession>A0ABU1UPI7</accession>
<feature type="transmembrane region" description="Helical" evidence="1">
    <location>
        <begin position="536"/>
        <end position="557"/>
    </location>
</feature>
<evidence type="ECO:0000313" key="2">
    <source>
        <dbReference type="EMBL" id="MDR7087096.1"/>
    </source>
</evidence>
<dbReference type="Proteomes" id="UP001257739">
    <property type="component" value="Unassembled WGS sequence"/>
</dbReference>
<feature type="transmembrane region" description="Helical" evidence="1">
    <location>
        <begin position="77"/>
        <end position="104"/>
    </location>
</feature>
<reference evidence="2 3" key="1">
    <citation type="submission" date="2023-07" db="EMBL/GenBank/DDBJ databases">
        <title>Sorghum-associated microbial communities from plants grown in Nebraska, USA.</title>
        <authorList>
            <person name="Schachtman D."/>
        </authorList>
    </citation>
    <scope>NUCLEOTIDE SEQUENCE [LARGE SCALE GENOMIC DNA]</scope>
    <source>
        <strain evidence="2 3">BE248</strain>
    </source>
</reference>
<feature type="transmembrane region" description="Helical" evidence="1">
    <location>
        <begin position="291"/>
        <end position="312"/>
    </location>
</feature>
<keyword evidence="1" id="KW-0472">Membrane</keyword>
<feature type="transmembrane region" description="Helical" evidence="1">
    <location>
        <begin position="362"/>
        <end position="384"/>
    </location>
</feature>
<evidence type="ECO:0008006" key="4">
    <source>
        <dbReference type="Google" id="ProtNLM"/>
    </source>
</evidence>
<evidence type="ECO:0000256" key="1">
    <source>
        <dbReference type="SAM" id="Phobius"/>
    </source>
</evidence>
<name>A0ABU1UPI7_9ACTN</name>
<keyword evidence="1" id="KW-0812">Transmembrane</keyword>
<keyword evidence="1" id="KW-1133">Transmembrane helix</keyword>
<dbReference type="EMBL" id="JAVDWH010000001">
    <property type="protein sequence ID" value="MDR7087096.1"/>
    <property type="molecule type" value="Genomic_DNA"/>
</dbReference>
<dbReference type="RefSeq" id="WP_309970159.1">
    <property type="nucleotide sequence ID" value="NZ_JAVDWH010000001.1"/>
</dbReference>
<protein>
    <recommendedName>
        <fullName evidence="4">DUF3367 domain-containing protein</fullName>
    </recommendedName>
</protein>
<proteinExistence type="predicted"/>
<gene>
    <name evidence="2" type="ORF">J2X11_001935</name>
</gene>
<sequence>MAGRRHDERANVSHRDHLRRSIVPLWAAVLALAVCAPLFARGYVLSYDMVWVPHLDLDRAELWGLGSALPRAVPSDAVVALLGSVIPAAVVQRIVLFAALFLIATGVGRLLRDRPLAAQLAGATFAVWNPFVAERLVLGQWPLLLAAAAIPWLIAALLDEEGPRWPIVVVALAGTALTPATGLMGLVIVLVAGRKRVLPVLGLAGLLNLPWVVAGVVHSGGQSDPAAVGLFEVQGEGHFGRLGSVLTLGGIWNSEVVPTSRTLGLTVAIAAAIGVVIIVGLVTVWRGDRQLLGVLAAAGAVGLVLALAGWLVPDLIERIVSDVPGGGLVRDGTRWLALLVPLEAVAFGAGVCALLHNARAWVTPIAVLGLVLPVAALPDLAWGVGGRLEPATYPAAWTNTRTAIAESDVSGDILVLPFSAYRRPSWNHDTPVFDPAGRFFGRTTVTNDELDVSGETIRGEGPRAAAIGKVLNGTKVLAELPEQGIGIIVVDTKAPRADEALALIAGAEELPIAGDELRLFALPGATPSETAPGDRWAMTVAWLLAGLTLLGGVGAALRRSDRETPEDNPRDVTQA</sequence>